<comment type="subunit">
    <text evidence="15">Homodimer.</text>
</comment>
<dbReference type="HAMAP" id="MF_00012">
    <property type="entry name" value="IlvD"/>
    <property type="match status" value="1"/>
</dbReference>
<dbReference type="EMBL" id="QZKU01000085">
    <property type="protein sequence ID" value="RJP19750.1"/>
    <property type="molecule type" value="Genomic_DNA"/>
</dbReference>
<comment type="similarity">
    <text evidence="2 15">Belongs to the IlvD/Edd family.</text>
</comment>
<evidence type="ECO:0000256" key="12">
    <source>
        <dbReference type="ARBA" id="ARBA00029436"/>
    </source>
</evidence>
<dbReference type="SUPFAM" id="SSF143975">
    <property type="entry name" value="IlvD/EDD N-terminal domain-like"/>
    <property type="match status" value="1"/>
</dbReference>
<evidence type="ECO:0000256" key="9">
    <source>
        <dbReference type="ARBA" id="ARBA00023239"/>
    </source>
</evidence>
<evidence type="ECO:0000256" key="4">
    <source>
        <dbReference type="ARBA" id="ARBA00022714"/>
    </source>
</evidence>
<comment type="cofactor">
    <cofactor evidence="1 15">
        <name>Mg(2+)</name>
        <dbReference type="ChEBI" id="CHEBI:18420"/>
    </cofactor>
</comment>
<accession>A0A3A4NRP9</accession>
<feature type="modified residue" description="N6-carboxylysine" evidence="15">
    <location>
        <position position="127"/>
    </location>
</feature>
<dbReference type="NCBIfam" id="NF002068">
    <property type="entry name" value="PRK00911.1"/>
    <property type="match status" value="1"/>
</dbReference>
<keyword evidence="8 15" id="KW-0411">Iron-sulfur</keyword>
<comment type="pathway">
    <text evidence="13 15">Amino-acid biosynthesis; L-isoleucine biosynthesis; L-isoleucine from 2-oxobutanoate: step 3/4.</text>
</comment>
<comment type="catalytic activity">
    <reaction evidence="15">
        <text>(2R,3R)-2,3-dihydroxy-3-methylpentanoate = (S)-3-methyl-2-oxopentanoate + H2O</text>
        <dbReference type="Rhea" id="RHEA:27694"/>
        <dbReference type="ChEBI" id="CHEBI:15377"/>
        <dbReference type="ChEBI" id="CHEBI:35146"/>
        <dbReference type="ChEBI" id="CHEBI:49258"/>
        <dbReference type="EC" id="4.2.1.9"/>
    </reaction>
</comment>
<dbReference type="Gene3D" id="3.50.30.80">
    <property type="entry name" value="IlvD/EDD C-terminal domain-like"/>
    <property type="match status" value="1"/>
</dbReference>
<dbReference type="GO" id="GO:0000287">
    <property type="term" value="F:magnesium ion binding"/>
    <property type="evidence" value="ECO:0007669"/>
    <property type="project" value="UniProtKB-UniRule"/>
</dbReference>
<feature type="binding site" evidence="15">
    <location>
        <position position="84"/>
    </location>
    <ligand>
        <name>Mg(2+)</name>
        <dbReference type="ChEBI" id="CHEBI:18420"/>
    </ligand>
</feature>
<keyword evidence="9 15" id="KW-0456">Lyase</keyword>
<dbReference type="InterPro" id="IPR037237">
    <property type="entry name" value="IlvD/EDD_N"/>
</dbReference>
<dbReference type="PANTHER" id="PTHR43661">
    <property type="entry name" value="D-XYLONATE DEHYDRATASE"/>
    <property type="match status" value="1"/>
</dbReference>
<evidence type="ECO:0000256" key="11">
    <source>
        <dbReference type="ARBA" id="ARBA00029304"/>
    </source>
</evidence>
<protein>
    <recommendedName>
        <fullName evidence="14 15">Dihydroxy-acid dehydratase</fullName>
        <shortName evidence="15">DAD</shortName>
        <ecNumber evidence="14 15">4.2.1.9</ecNumber>
    </recommendedName>
</protein>
<comment type="function">
    <text evidence="15">Functions in the biosynthesis of branched-chain amino acids. Catalyzes the dehydration of (2R,3R)-2,3-dihydroxy-3-methylpentanoate (2,3-dihydroxy-3-methylvalerate) into 2-oxo-3-methylpentanoate (2-oxo-3-methylvalerate) and of (2R)-2,3-dihydroxy-3-methylbutanoate (2,3-dihydroxyisovalerate) into 2-oxo-3-methylbutanoate (2-oxoisovalerate), the penultimate precursor to L-isoleucine and L-valine, respectively.</text>
</comment>
<dbReference type="PROSITE" id="PS00886">
    <property type="entry name" value="ILVD_EDD_1"/>
    <property type="match status" value="1"/>
</dbReference>
<evidence type="ECO:0000256" key="5">
    <source>
        <dbReference type="ARBA" id="ARBA00022723"/>
    </source>
</evidence>
<comment type="caution">
    <text evidence="15">Lacks conserved residue(s) required for the propagation of feature annotation.</text>
</comment>
<evidence type="ECO:0000256" key="1">
    <source>
        <dbReference type="ARBA" id="ARBA00001946"/>
    </source>
</evidence>
<evidence type="ECO:0000256" key="6">
    <source>
        <dbReference type="ARBA" id="ARBA00022842"/>
    </source>
</evidence>
<dbReference type="Pfam" id="PF00920">
    <property type="entry name" value="ILVD_EDD_N"/>
    <property type="match status" value="1"/>
</dbReference>
<evidence type="ECO:0000256" key="14">
    <source>
        <dbReference type="ARBA" id="ARBA00029490"/>
    </source>
</evidence>
<dbReference type="GO" id="GO:0004160">
    <property type="term" value="F:dihydroxy-acid dehydratase activity"/>
    <property type="evidence" value="ECO:0007669"/>
    <property type="project" value="UniProtKB-UniRule"/>
</dbReference>
<reference evidence="18 19" key="1">
    <citation type="journal article" date="2017" name="ISME J.">
        <title>Energy and carbon metabolisms in a deep terrestrial subsurface fluid microbial community.</title>
        <authorList>
            <person name="Momper L."/>
            <person name="Jungbluth S.P."/>
            <person name="Lee M.D."/>
            <person name="Amend J.P."/>
        </authorList>
    </citation>
    <scope>NUCLEOTIDE SEQUENCE [LARGE SCALE GENOMIC DNA]</scope>
    <source>
        <strain evidence="18">SURF_5</strain>
    </source>
</reference>
<comment type="cofactor">
    <cofactor evidence="15">
        <name>[2Fe-2S] cluster</name>
        <dbReference type="ChEBI" id="CHEBI:190135"/>
    </cofactor>
    <text evidence="15">Binds 1 [2Fe-2S] cluster per subunit. This cluster acts as a Lewis acid cofactor.</text>
</comment>
<evidence type="ECO:0000256" key="15">
    <source>
        <dbReference type="HAMAP-Rule" id="MF_00012"/>
    </source>
</evidence>
<evidence type="ECO:0000313" key="18">
    <source>
        <dbReference type="EMBL" id="RJP19750.1"/>
    </source>
</evidence>
<organism evidence="18 19">
    <name type="scientific">Abyssobacteria bacterium (strain SURF_5)</name>
    <dbReference type="NCBI Taxonomy" id="2093360"/>
    <lineage>
        <taxon>Bacteria</taxon>
        <taxon>Pseudomonadati</taxon>
        <taxon>Candidatus Hydrogenedentota</taxon>
        <taxon>Candidatus Abyssobacteria</taxon>
    </lineage>
</organism>
<dbReference type="UniPathway" id="UPA00047">
    <property type="reaction ID" value="UER00057"/>
</dbReference>
<comment type="catalytic activity">
    <reaction evidence="11">
        <text>(2R)-2,3-dihydroxy-3-methylbutanoate = 3-methyl-2-oxobutanoate + H2O</text>
        <dbReference type="Rhea" id="RHEA:24809"/>
        <dbReference type="ChEBI" id="CHEBI:11851"/>
        <dbReference type="ChEBI" id="CHEBI:15377"/>
        <dbReference type="ChEBI" id="CHEBI:49072"/>
        <dbReference type="EC" id="4.2.1.9"/>
    </reaction>
    <physiologicalReaction direction="left-to-right" evidence="11">
        <dbReference type="Rhea" id="RHEA:24810"/>
    </physiologicalReaction>
</comment>
<dbReference type="EC" id="4.2.1.9" evidence="14 15"/>
<gene>
    <name evidence="15 18" type="primary">ilvD</name>
    <name evidence="18" type="ORF">C4520_12370</name>
</gene>
<dbReference type="InterPro" id="IPR056740">
    <property type="entry name" value="ILV_EDD_C"/>
</dbReference>
<feature type="domain" description="Dihydroxy-acid/6-phosphogluconate dehydratase C-terminal" evidence="17">
    <location>
        <begin position="364"/>
        <end position="555"/>
    </location>
</feature>
<dbReference type="InterPro" id="IPR000581">
    <property type="entry name" value="ILV_EDD_N"/>
</dbReference>
<evidence type="ECO:0000256" key="8">
    <source>
        <dbReference type="ARBA" id="ARBA00023014"/>
    </source>
</evidence>
<feature type="binding site" evidence="15">
    <location>
        <position position="448"/>
    </location>
    <ligand>
        <name>Mg(2+)</name>
        <dbReference type="ChEBI" id="CHEBI:18420"/>
    </ligand>
</feature>
<dbReference type="GO" id="GO:0009099">
    <property type="term" value="P:L-valine biosynthetic process"/>
    <property type="evidence" value="ECO:0007669"/>
    <property type="project" value="UniProtKB-UniRule"/>
</dbReference>
<feature type="domain" description="Dihydroxy-acid/6-phosphogluconate dehydratase N-terminal" evidence="16">
    <location>
        <begin position="37"/>
        <end position="354"/>
    </location>
</feature>
<dbReference type="GO" id="GO:0005829">
    <property type="term" value="C:cytosol"/>
    <property type="evidence" value="ECO:0007669"/>
    <property type="project" value="TreeGrafter"/>
</dbReference>
<dbReference type="AlphaFoldDB" id="A0A3A4NRP9"/>
<dbReference type="InterPro" id="IPR042096">
    <property type="entry name" value="Dihydro-acid_dehy_C"/>
</dbReference>
<keyword evidence="6 15" id="KW-0460">Magnesium</keyword>
<evidence type="ECO:0000259" key="16">
    <source>
        <dbReference type="Pfam" id="PF00920"/>
    </source>
</evidence>
<feature type="binding site" description="via carbamate group" evidence="15">
    <location>
        <position position="127"/>
    </location>
    <ligand>
        <name>Mg(2+)</name>
        <dbReference type="ChEBI" id="CHEBI:18420"/>
    </ligand>
</feature>
<evidence type="ECO:0000256" key="7">
    <source>
        <dbReference type="ARBA" id="ARBA00023004"/>
    </source>
</evidence>
<feature type="binding site" evidence="15">
    <location>
        <position position="126"/>
    </location>
    <ligand>
        <name>Mg(2+)</name>
        <dbReference type="ChEBI" id="CHEBI:18420"/>
    </ligand>
</feature>
<keyword evidence="4 15" id="KW-0001">2Fe-2S</keyword>
<dbReference type="UniPathway" id="UPA00049">
    <property type="reaction ID" value="UER00061"/>
</dbReference>
<dbReference type="GO" id="GO:0009097">
    <property type="term" value="P:isoleucine biosynthetic process"/>
    <property type="evidence" value="ECO:0007669"/>
    <property type="project" value="UniProtKB-UniRule"/>
</dbReference>
<keyword evidence="3 15" id="KW-0028">Amino-acid biosynthesis</keyword>
<evidence type="ECO:0000256" key="2">
    <source>
        <dbReference type="ARBA" id="ARBA00006486"/>
    </source>
</evidence>
<dbReference type="NCBIfam" id="TIGR00110">
    <property type="entry name" value="ilvD"/>
    <property type="match status" value="1"/>
</dbReference>
<evidence type="ECO:0000256" key="13">
    <source>
        <dbReference type="ARBA" id="ARBA00029437"/>
    </source>
</evidence>
<evidence type="ECO:0000256" key="10">
    <source>
        <dbReference type="ARBA" id="ARBA00023304"/>
    </source>
</evidence>
<dbReference type="InterPro" id="IPR020558">
    <property type="entry name" value="DiOHA_6PGluconate_deHydtase_CS"/>
</dbReference>
<sequence length="558" mass="60089">MSQQKNRSQIFAGSDPSARGHRALLYSLGMTKQQIERPLVAVVNTWNELHAGHAHLNRLSAKVKEGVLMAGGMPAEFNTISICDGLTVGHGGMRYVLPSREVIADSIELTVQAHLYDAMVLIGSCDKIIPALLMAAARLDIPAILVAGGPMFPGYWPRFRLRWGEAAMDAIGERYTRGELTDEQLEELTACIYPCAGACYGMGTANTMACLTEAFGMSLPGDGTAHATTAKKERLAVEAGVQVMRLLEAGLTPSTIMAEAAFHNALKVNMAIGGSLNTVLHIPAIAHELGIKIELEMFDRMSRETPHLCNIEPSGPHCLSDLERAGGIPGVMKRLQGLLETDVVTVTGKSVKDNLASAEIFDEEVIRPLDAPVRPYGGIALLKGNLAPGGAVVKQVAVDRSQWRFSGPARVFDSEEDATQALMEQKIRAGDAVIIRYEGPKGGPGMREMQMFRSLLKFAGFLGKVYLITDGRFSGYTGGACIGYLSPEAAEGGPLAAVRDGDIIQVDIEKRMLHVELSESELRARLEVWVPPPARIKKGYLRRYSAAASSAARGAILE</sequence>
<name>A0A3A4NRP9_ABYX5</name>
<evidence type="ECO:0000256" key="3">
    <source>
        <dbReference type="ARBA" id="ARBA00022605"/>
    </source>
</evidence>
<dbReference type="GO" id="GO:0051537">
    <property type="term" value="F:2 iron, 2 sulfur cluster binding"/>
    <property type="evidence" value="ECO:0007669"/>
    <property type="project" value="UniProtKB-UniRule"/>
</dbReference>
<evidence type="ECO:0000259" key="17">
    <source>
        <dbReference type="Pfam" id="PF24877"/>
    </source>
</evidence>
<comment type="pathway">
    <text evidence="12 15">Amino-acid biosynthesis; L-valine biosynthesis; L-valine from pyruvate: step 3/4.</text>
</comment>
<dbReference type="PANTHER" id="PTHR43661:SF3">
    <property type="entry name" value="D-XYLONATE DEHYDRATASE YAGF-RELATED"/>
    <property type="match status" value="1"/>
</dbReference>
<keyword evidence="10 15" id="KW-0100">Branched-chain amino acid biosynthesis</keyword>
<keyword evidence="5 15" id="KW-0479">Metal-binding</keyword>
<dbReference type="Proteomes" id="UP000265882">
    <property type="component" value="Unassembled WGS sequence"/>
</dbReference>
<keyword evidence="7 15" id="KW-0408">Iron</keyword>
<proteinExistence type="inferred from homology"/>
<comment type="caution">
    <text evidence="18">The sequence shown here is derived from an EMBL/GenBank/DDBJ whole genome shotgun (WGS) entry which is preliminary data.</text>
</comment>
<evidence type="ECO:0000313" key="19">
    <source>
        <dbReference type="Proteomes" id="UP000265882"/>
    </source>
</evidence>
<dbReference type="FunFam" id="3.50.30.80:FF:000001">
    <property type="entry name" value="Dihydroxy-acid dehydratase"/>
    <property type="match status" value="1"/>
</dbReference>
<feature type="active site" description="Proton acceptor" evidence="15">
    <location>
        <position position="474"/>
    </location>
</feature>
<dbReference type="SUPFAM" id="SSF52016">
    <property type="entry name" value="LeuD/IlvD-like"/>
    <property type="match status" value="1"/>
</dbReference>
<dbReference type="InterPro" id="IPR004404">
    <property type="entry name" value="DihydroxyA_deHydtase"/>
</dbReference>
<dbReference type="Pfam" id="PF24877">
    <property type="entry name" value="ILV_EDD_C"/>
    <property type="match status" value="1"/>
</dbReference>